<dbReference type="AlphaFoldDB" id="D7TRF6"/>
<reference evidence="2" key="1">
    <citation type="journal article" date="2007" name="Nature">
        <title>The grapevine genome sequence suggests ancestral hexaploidization in major angiosperm phyla.</title>
        <authorList>
            <consortium name="The French-Italian Public Consortium for Grapevine Genome Characterization."/>
            <person name="Jaillon O."/>
            <person name="Aury J.-M."/>
            <person name="Noel B."/>
            <person name="Policriti A."/>
            <person name="Clepet C."/>
            <person name="Casagrande A."/>
            <person name="Choisne N."/>
            <person name="Aubourg S."/>
            <person name="Vitulo N."/>
            <person name="Jubin C."/>
            <person name="Vezzi A."/>
            <person name="Legeai F."/>
            <person name="Hugueney P."/>
            <person name="Dasilva C."/>
            <person name="Horner D."/>
            <person name="Mica E."/>
            <person name="Jublot D."/>
            <person name="Poulain J."/>
            <person name="Bruyere C."/>
            <person name="Billault A."/>
            <person name="Segurens B."/>
            <person name="Gouyvenoux M."/>
            <person name="Ugarte E."/>
            <person name="Cattonaro F."/>
            <person name="Anthouard V."/>
            <person name="Vico V."/>
            <person name="Del Fabbro C."/>
            <person name="Alaux M."/>
            <person name="Di Gaspero G."/>
            <person name="Dumas V."/>
            <person name="Felice N."/>
            <person name="Paillard S."/>
            <person name="Juman I."/>
            <person name="Moroldo M."/>
            <person name="Scalabrin S."/>
            <person name="Canaguier A."/>
            <person name="Le Clainche I."/>
            <person name="Malacrida G."/>
            <person name="Durand E."/>
            <person name="Pesole G."/>
            <person name="Laucou V."/>
            <person name="Chatelet P."/>
            <person name="Merdinoglu D."/>
            <person name="Delledonne M."/>
            <person name="Pezzotti M."/>
            <person name="Lecharny A."/>
            <person name="Scarpelli C."/>
            <person name="Artiguenave F."/>
            <person name="Pe M.E."/>
            <person name="Valle G."/>
            <person name="Morgante M."/>
            <person name="Caboche M."/>
            <person name="Adam-Blondon A.-F."/>
            <person name="Weissenbach J."/>
            <person name="Quetier F."/>
            <person name="Wincker P."/>
        </authorList>
    </citation>
    <scope>NUCLEOTIDE SEQUENCE [LARGE SCALE GENOMIC DNA]</scope>
    <source>
        <strain evidence="2">cv. Pinot noir / PN40024</strain>
    </source>
</reference>
<dbReference type="InParanoid" id="D7TRF6"/>
<accession>D7TRF6</accession>
<keyword evidence="2" id="KW-1185">Reference proteome</keyword>
<dbReference type="Proteomes" id="UP000009183">
    <property type="component" value="Unassembled WGS sequence, unordered"/>
</dbReference>
<dbReference type="PaxDb" id="29760-VIT_00s0239g00040.t01"/>
<evidence type="ECO:0000313" key="2">
    <source>
        <dbReference type="Proteomes" id="UP000009183"/>
    </source>
</evidence>
<gene>
    <name evidence="1" type="ORF">VIT_00s0239g00040</name>
</gene>
<evidence type="ECO:0000313" key="1">
    <source>
        <dbReference type="EMBL" id="CBI33080.3"/>
    </source>
</evidence>
<organism evidence="1 2">
    <name type="scientific">Vitis vinifera</name>
    <name type="common">Grape</name>
    <dbReference type="NCBI Taxonomy" id="29760"/>
    <lineage>
        <taxon>Eukaryota</taxon>
        <taxon>Viridiplantae</taxon>
        <taxon>Streptophyta</taxon>
        <taxon>Embryophyta</taxon>
        <taxon>Tracheophyta</taxon>
        <taxon>Spermatophyta</taxon>
        <taxon>Magnoliopsida</taxon>
        <taxon>eudicotyledons</taxon>
        <taxon>Gunneridae</taxon>
        <taxon>Pentapetalae</taxon>
        <taxon>rosids</taxon>
        <taxon>Vitales</taxon>
        <taxon>Vitaceae</taxon>
        <taxon>Viteae</taxon>
        <taxon>Vitis</taxon>
    </lineage>
</organism>
<sequence length="86" mass="9800">MVPNPSIRKQENEIHLTKTQKKVTIITKESRRKPEMIIDEGSGSQLAMMRSCIMKCQPWITPESMDCTTRIASELLALLLLPFSPQ</sequence>
<dbReference type="HOGENOM" id="CLU_2502533_0_0_1"/>
<proteinExistence type="predicted"/>
<protein>
    <submittedName>
        <fullName evidence="1">Uncharacterized protein</fullName>
    </submittedName>
</protein>
<name>D7TRF6_VITVI</name>
<dbReference type="EMBL" id="FN596023">
    <property type="protein sequence ID" value="CBI33080.3"/>
    <property type="molecule type" value="Genomic_DNA"/>
</dbReference>